<evidence type="ECO:0000256" key="4">
    <source>
        <dbReference type="SAM" id="Phobius"/>
    </source>
</evidence>
<evidence type="ECO:0000313" key="7">
    <source>
        <dbReference type="Proteomes" id="UP001595797"/>
    </source>
</evidence>
<dbReference type="PANTHER" id="PTHR45527">
    <property type="entry name" value="NONRIBOSOMAL PEPTIDE SYNTHETASE"/>
    <property type="match status" value="1"/>
</dbReference>
<feature type="transmembrane region" description="Helical" evidence="4">
    <location>
        <begin position="233"/>
        <end position="255"/>
    </location>
</feature>
<evidence type="ECO:0000256" key="3">
    <source>
        <dbReference type="SAM" id="MobiDB-lite"/>
    </source>
</evidence>
<dbReference type="PANTHER" id="PTHR45527:SF1">
    <property type="entry name" value="FATTY ACID SYNTHASE"/>
    <property type="match status" value="1"/>
</dbReference>
<feature type="domain" description="Carrier" evidence="5">
    <location>
        <begin position="41"/>
        <end position="118"/>
    </location>
</feature>
<feature type="region of interest" description="Disordered" evidence="3">
    <location>
        <begin position="1"/>
        <end position="44"/>
    </location>
</feature>
<dbReference type="EMBL" id="JBHSIW010000003">
    <property type="protein sequence ID" value="MFC4902342.1"/>
    <property type="molecule type" value="Genomic_DNA"/>
</dbReference>
<dbReference type="InterPro" id="IPR011004">
    <property type="entry name" value="Trimer_LpxA-like_sf"/>
</dbReference>
<dbReference type="InterPro" id="IPR009081">
    <property type="entry name" value="PP-bd_ACP"/>
</dbReference>
<sequence>MKKLAETLPMPSIRTMPTVPSAPTVPPRSSPPSAPASEAPGADAPLERRLAALLASVVQRDDVPVDADFFGDLGADSLVMAKFCARVRKQPDLPAVSMKDIYQHPTITALAGALAPAEPVPEPVQDRLAEVLTGVLGGTPVPVDADFFDDLGADSLVMAKFCARVRKQPDLPTVSMKDIYSNPSIAALAAALHGPTRTDRPQEPPPVLASVPETPPPSDARTWEYVTCGVLQVLVYLGYCLLAGGLAAVGYLWVFPDAGPGNHHWLGHGMSLWELYLRSVAFGAATFVLLCLLPVAAKWIVVGRFRPQEIRIWSLAYFRFWLVKALMRTSPLALMTGSPLTPLYLRAMGATVGRNVTILTARLPVCTDLLTIGDGTVIRKDVVANGYRAHGGVIQTGAVTLGRDVIVGEGSVLDIGTAMGDGSQLGHRSTLYTGQVVPAGERWHGSPGRRTDLDLGTVPAAPYRPWRRGVYAVSQLVGTLALGRTMLVLTMVLVVLAFPRVAALLESHPHAFTNWVFYADALFFAGVGVFGGTALMLVVMTTVPRVLQLALKPDTVYPLFGLRFAAERAVTRLTNSPMLGTLFGDSSYVVPYVRALGYDQPNVQQTGSNLGTLFKHDNPYLSTIGTGTMIADGVSFMNTDYSATSFTVARAEIGAHNFLGNFVLYPAGARTGNNCLLATKVMVPVDGPVRHDVGLLGSPAFEIPRSVLRDAPLEEHADPARFHQVLSAKNKHNLRTMALFLLVRWLNASLAMLAAFAALELSDRFGALALSASFVVMLLLGLLIPIGIEHLVTGSRPLQPQLCSIYHPYFRWHERYWKLQIVNWRMTMLNGTPFKPLVWRLLGVRIGSRVFDDGCSIPERSLVTIGSRCTLNTGTNIQCHSQEDGMFKSDHDVIGDDVTLGVAALVHYGVTAEDGVVVATDSFVMKGATLTRGSLWGGNPAVEAPTLTTTPVTTTPTVTTSTLTFPAVPERRRS</sequence>
<dbReference type="RefSeq" id="WP_277551038.1">
    <property type="nucleotide sequence ID" value="NZ_JARAMH010000006.1"/>
</dbReference>
<proteinExistence type="predicted"/>
<evidence type="ECO:0000259" key="5">
    <source>
        <dbReference type="PROSITE" id="PS50075"/>
    </source>
</evidence>
<keyword evidence="4" id="KW-0812">Transmembrane</keyword>
<keyword evidence="2" id="KW-0597">Phosphoprotein</keyword>
<feature type="transmembrane region" description="Helical" evidence="4">
    <location>
        <begin position="738"/>
        <end position="759"/>
    </location>
</feature>
<feature type="compositionally biased region" description="Pro residues" evidence="3">
    <location>
        <begin position="23"/>
        <end position="34"/>
    </location>
</feature>
<dbReference type="Pfam" id="PF00550">
    <property type="entry name" value="PP-binding"/>
    <property type="match status" value="2"/>
</dbReference>
<dbReference type="InterPro" id="IPR012728">
    <property type="entry name" value="Pls/PosA_C"/>
</dbReference>
<feature type="compositionally biased region" description="Pro residues" evidence="3">
    <location>
        <begin position="203"/>
        <end position="215"/>
    </location>
</feature>
<keyword evidence="7" id="KW-1185">Reference proteome</keyword>
<reference evidence="7" key="1">
    <citation type="journal article" date="2019" name="Int. J. Syst. Evol. Microbiol.">
        <title>The Global Catalogue of Microorganisms (GCM) 10K type strain sequencing project: providing services to taxonomists for standard genome sequencing and annotation.</title>
        <authorList>
            <consortium name="The Broad Institute Genomics Platform"/>
            <consortium name="The Broad Institute Genome Sequencing Center for Infectious Disease"/>
            <person name="Wu L."/>
            <person name="Ma J."/>
        </authorList>
    </citation>
    <scope>NUCLEOTIDE SEQUENCE [LARGE SCALE GENOMIC DNA]</scope>
    <source>
        <strain evidence="7">CGMCC 4.6946</strain>
    </source>
</reference>
<feature type="transmembrane region" description="Helical" evidence="4">
    <location>
        <begin position="275"/>
        <end position="301"/>
    </location>
</feature>
<feature type="transmembrane region" description="Helical" evidence="4">
    <location>
        <begin position="476"/>
        <end position="501"/>
    </location>
</feature>
<evidence type="ECO:0000313" key="6">
    <source>
        <dbReference type="EMBL" id="MFC4902342.1"/>
    </source>
</evidence>
<dbReference type="Gene3D" id="1.10.1200.10">
    <property type="entry name" value="ACP-like"/>
    <property type="match status" value="2"/>
</dbReference>
<feature type="transmembrane region" description="Helical" evidence="4">
    <location>
        <begin position="765"/>
        <end position="788"/>
    </location>
</feature>
<keyword evidence="4" id="KW-0472">Membrane</keyword>
<accession>A0ABV9TEE1</accession>
<dbReference type="SUPFAM" id="SSF47336">
    <property type="entry name" value="ACP-like"/>
    <property type="match status" value="2"/>
</dbReference>
<dbReference type="Proteomes" id="UP001595797">
    <property type="component" value="Unassembled WGS sequence"/>
</dbReference>
<feature type="transmembrane region" description="Helical" evidence="4">
    <location>
        <begin position="521"/>
        <end position="543"/>
    </location>
</feature>
<dbReference type="InterPro" id="IPR036736">
    <property type="entry name" value="ACP-like_sf"/>
</dbReference>
<feature type="region of interest" description="Disordered" evidence="3">
    <location>
        <begin position="193"/>
        <end position="215"/>
    </location>
</feature>
<organism evidence="6 7">
    <name type="scientific">Kocuria oceani</name>
    <dbReference type="NCBI Taxonomy" id="988827"/>
    <lineage>
        <taxon>Bacteria</taxon>
        <taxon>Bacillati</taxon>
        <taxon>Actinomycetota</taxon>
        <taxon>Actinomycetes</taxon>
        <taxon>Micrococcales</taxon>
        <taxon>Micrococcaceae</taxon>
        <taxon>Kocuria</taxon>
    </lineage>
</organism>
<gene>
    <name evidence="6" type="ORF">ACFPCS_02025</name>
</gene>
<dbReference type="PROSITE" id="PS50075">
    <property type="entry name" value="CARRIER"/>
    <property type="match status" value="2"/>
</dbReference>
<evidence type="ECO:0000256" key="1">
    <source>
        <dbReference type="ARBA" id="ARBA00022450"/>
    </source>
</evidence>
<dbReference type="Gene3D" id="2.160.10.10">
    <property type="entry name" value="Hexapeptide repeat proteins"/>
    <property type="match status" value="2"/>
</dbReference>
<feature type="domain" description="Carrier" evidence="5">
    <location>
        <begin position="119"/>
        <end position="196"/>
    </location>
</feature>
<keyword evidence="1" id="KW-0596">Phosphopantetheine</keyword>
<name>A0ABV9TEE1_9MICC</name>
<dbReference type="SUPFAM" id="SSF51161">
    <property type="entry name" value="Trimeric LpxA-like enzymes"/>
    <property type="match status" value="3"/>
</dbReference>
<protein>
    <submittedName>
        <fullName evidence="6">Pls/PosA family non-ribosomal peptide synthetase</fullName>
    </submittedName>
</protein>
<comment type="caution">
    <text evidence="6">The sequence shown here is derived from an EMBL/GenBank/DDBJ whole genome shotgun (WGS) entry which is preliminary data.</text>
</comment>
<keyword evidence="4" id="KW-1133">Transmembrane helix</keyword>
<dbReference type="SMART" id="SM00823">
    <property type="entry name" value="PKS_PP"/>
    <property type="match status" value="2"/>
</dbReference>
<dbReference type="NCBIfam" id="TIGR02353">
    <property type="entry name" value="NRPS_term_dom"/>
    <property type="match status" value="1"/>
</dbReference>
<evidence type="ECO:0000256" key="2">
    <source>
        <dbReference type="ARBA" id="ARBA00022553"/>
    </source>
</evidence>
<feature type="compositionally biased region" description="Low complexity" evidence="3">
    <location>
        <begin position="35"/>
        <end position="44"/>
    </location>
</feature>
<dbReference type="InterPro" id="IPR020806">
    <property type="entry name" value="PKS_PP-bd"/>
</dbReference>